<protein>
    <recommendedName>
        <fullName evidence="5 7">Adenylate kinase</fullName>
        <shortName evidence="5">AK</shortName>
        <ecNumber evidence="5 7">2.7.4.3</ecNumber>
    </recommendedName>
    <alternativeName>
        <fullName evidence="5">ATP-AMP transphosphorylase</fullName>
    </alternativeName>
    <alternativeName>
        <fullName evidence="5">ATP:AMP phosphotransferase</fullName>
    </alternativeName>
    <alternativeName>
        <fullName evidence="5">Adenylate monophosphate kinase</fullName>
    </alternativeName>
</protein>
<dbReference type="Gene3D" id="3.40.50.300">
    <property type="entry name" value="P-loop containing nucleotide triphosphate hydrolases"/>
    <property type="match status" value="1"/>
</dbReference>
<feature type="binding site" evidence="5">
    <location>
        <position position="129"/>
    </location>
    <ligand>
        <name>ATP</name>
        <dbReference type="ChEBI" id="CHEBI:30616"/>
    </ligand>
</feature>
<dbReference type="HAMAP" id="MF_00235">
    <property type="entry name" value="Adenylate_kinase_Adk"/>
    <property type="match status" value="1"/>
</dbReference>
<comment type="domain">
    <text evidence="5">Consists of three domains, a large central CORE domain and two small peripheral domains, NMPbind and LID, which undergo movements during catalysis. The LID domain closes over the site of phosphoryl transfer upon ATP binding. Assembling and dissambling the active center during each catalytic cycle provides an effective means to prevent ATP hydrolysis.</text>
</comment>
<comment type="caution">
    <text evidence="8">The sequence shown here is derived from an EMBL/GenBank/DDBJ whole genome shotgun (WGS) entry which is preliminary data.</text>
</comment>
<dbReference type="SUPFAM" id="SSF52540">
    <property type="entry name" value="P-loop containing nucleoside triphosphate hydrolases"/>
    <property type="match status" value="1"/>
</dbReference>
<dbReference type="InterPro" id="IPR027417">
    <property type="entry name" value="P-loop_NTPase"/>
</dbReference>
<organism evidence="8 9">
    <name type="scientific">Actinomyces oris</name>
    <dbReference type="NCBI Taxonomy" id="544580"/>
    <lineage>
        <taxon>Bacteria</taxon>
        <taxon>Bacillati</taxon>
        <taxon>Actinomycetota</taxon>
        <taxon>Actinomycetes</taxon>
        <taxon>Actinomycetales</taxon>
        <taxon>Actinomycetaceae</taxon>
        <taxon>Actinomyces</taxon>
    </lineage>
</organism>
<evidence type="ECO:0000256" key="6">
    <source>
        <dbReference type="RuleBase" id="RU003330"/>
    </source>
</evidence>
<feature type="binding site" evidence="5">
    <location>
        <position position="33"/>
    </location>
    <ligand>
        <name>AMP</name>
        <dbReference type="ChEBI" id="CHEBI:456215"/>
    </ligand>
</feature>
<evidence type="ECO:0000256" key="3">
    <source>
        <dbReference type="ARBA" id="ARBA00022741"/>
    </source>
</evidence>
<keyword evidence="4 5" id="KW-0418">Kinase</keyword>
<feature type="binding site" evidence="5">
    <location>
        <begin position="12"/>
        <end position="17"/>
    </location>
    <ligand>
        <name>ATP</name>
        <dbReference type="ChEBI" id="CHEBI:30616"/>
    </ligand>
</feature>
<comment type="caution">
    <text evidence="5">Lacks conserved residue(s) required for the propagation of feature annotation.</text>
</comment>
<comment type="pathway">
    <text evidence="5">Purine metabolism; AMP biosynthesis via salvage pathway; AMP from ADP: step 1/1.</text>
</comment>
<dbReference type="EC" id="2.7.4.3" evidence="5 7"/>
<proteinExistence type="inferred from homology"/>
<dbReference type="NCBIfam" id="NF011101">
    <property type="entry name" value="PRK14528.1"/>
    <property type="match status" value="1"/>
</dbReference>
<dbReference type="InterPro" id="IPR000850">
    <property type="entry name" value="Adenylat/UMP-CMP_kin"/>
</dbReference>
<feature type="binding site" evidence="5">
    <location>
        <position position="94"/>
    </location>
    <ligand>
        <name>AMP</name>
        <dbReference type="ChEBI" id="CHEBI:456215"/>
    </ligand>
</feature>
<dbReference type="GO" id="GO:0004017">
    <property type="term" value="F:AMP kinase activity"/>
    <property type="evidence" value="ECO:0007669"/>
    <property type="project" value="UniProtKB-UniRule"/>
</dbReference>
<evidence type="ECO:0000256" key="5">
    <source>
        <dbReference type="HAMAP-Rule" id="MF_00235"/>
    </source>
</evidence>
<comment type="subunit">
    <text evidence="5 7">Monomer.</text>
</comment>
<evidence type="ECO:0000256" key="2">
    <source>
        <dbReference type="ARBA" id="ARBA00022727"/>
    </source>
</evidence>
<comment type="catalytic activity">
    <reaction evidence="5 7">
        <text>AMP + ATP = 2 ADP</text>
        <dbReference type="Rhea" id="RHEA:12973"/>
        <dbReference type="ChEBI" id="CHEBI:30616"/>
        <dbReference type="ChEBI" id="CHEBI:456215"/>
        <dbReference type="ChEBI" id="CHEBI:456216"/>
        <dbReference type="EC" id="2.7.4.3"/>
    </reaction>
</comment>
<dbReference type="RefSeq" id="WP_311358222.1">
    <property type="nucleotide sequence ID" value="NZ_CAUOQX010000003.1"/>
</dbReference>
<comment type="similarity">
    <text evidence="5 6">Belongs to the adenylate kinase family.</text>
</comment>
<name>A0AAE4G4F0_9ACTO</name>
<evidence type="ECO:0000256" key="7">
    <source>
        <dbReference type="RuleBase" id="RU003331"/>
    </source>
</evidence>
<feature type="binding site" evidence="5">
    <location>
        <begin position="87"/>
        <end position="90"/>
    </location>
    <ligand>
        <name>AMP</name>
        <dbReference type="ChEBI" id="CHEBI:456215"/>
    </ligand>
</feature>
<feature type="region of interest" description="NMP" evidence="5">
    <location>
        <begin position="32"/>
        <end position="61"/>
    </location>
</feature>
<reference evidence="8" key="1">
    <citation type="submission" date="2022-06" db="EMBL/GenBank/DDBJ databases">
        <title>Draft Genome Sequences of Three Actinomyces oris Strains, Isolated from Healthy Human Feces.</title>
        <authorList>
            <person name="Ye Y."/>
            <person name="Liu C."/>
            <person name="Zhao J."/>
            <person name="Xu J."/>
            <person name="Huang H."/>
            <person name="Wang B."/>
            <person name="Wei J."/>
            <person name="Jing X."/>
        </authorList>
    </citation>
    <scope>NUCLEOTIDE SEQUENCE</scope>
    <source>
        <strain evidence="8">CNGBCC1803368</strain>
    </source>
</reference>
<keyword evidence="5" id="KW-0963">Cytoplasm</keyword>
<gene>
    <name evidence="5" type="primary">adk</name>
    <name evidence="8" type="ORF">RMW62_08125</name>
</gene>
<feature type="binding site" evidence="5">
    <location>
        <position position="135"/>
    </location>
    <ligand>
        <name>AMP</name>
        <dbReference type="ChEBI" id="CHEBI:456215"/>
    </ligand>
</feature>
<dbReference type="EMBL" id="JAMZMH010000008">
    <property type="protein sequence ID" value="MDT0249049.1"/>
    <property type="molecule type" value="Genomic_DNA"/>
</dbReference>
<keyword evidence="2 5" id="KW-0545">Nucleotide biosynthesis</keyword>
<dbReference type="InterPro" id="IPR033690">
    <property type="entry name" value="Adenylat_kinase_CS"/>
</dbReference>
<dbReference type="PANTHER" id="PTHR23359">
    <property type="entry name" value="NUCLEOTIDE KINASE"/>
    <property type="match status" value="1"/>
</dbReference>
<comment type="function">
    <text evidence="5">Catalyzes the reversible transfer of the terminal phosphate group between ATP and AMP. Plays an important role in cellular energy homeostasis and in adenine nucleotide metabolism.</text>
</comment>
<dbReference type="GO" id="GO:0005737">
    <property type="term" value="C:cytoplasm"/>
    <property type="evidence" value="ECO:0007669"/>
    <property type="project" value="UniProtKB-SubCell"/>
</dbReference>
<keyword evidence="5 7" id="KW-0067">ATP-binding</keyword>
<dbReference type="PROSITE" id="PS00113">
    <property type="entry name" value="ADENYLATE_KINASE"/>
    <property type="match status" value="1"/>
</dbReference>
<accession>A0AAE4G4F0</accession>
<comment type="subcellular location">
    <subcellularLocation>
        <location evidence="5 7">Cytoplasm</location>
    </subcellularLocation>
</comment>
<dbReference type="NCBIfam" id="NF011104">
    <property type="entry name" value="PRK14531.1"/>
    <property type="match status" value="1"/>
</dbReference>
<dbReference type="NCBIfam" id="NF011100">
    <property type="entry name" value="PRK14527.1"/>
    <property type="match status" value="1"/>
</dbReference>
<evidence type="ECO:0000313" key="9">
    <source>
        <dbReference type="Proteomes" id="UP001180729"/>
    </source>
</evidence>
<feature type="binding site" evidence="5">
    <location>
        <begin position="59"/>
        <end position="61"/>
    </location>
    <ligand>
        <name>AMP</name>
        <dbReference type="ChEBI" id="CHEBI:456215"/>
    </ligand>
</feature>
<evidence type="ECO:0000313" key="8">
    <source>
        <dbReference type="EMBL" id="MDT0249049.1"/>
    </source>
</evidence>
<dbReference type="PRINTS" id="PR00094">
    <property type="entry name" value="ADENYLTKNASE"/>
</dbReference>
<dbReference type="CDD" id="cd01428">
    <property type="entry name" value="ADK"/>
    <property type="match status" value="1"/>
</dbReference>
<dbReference type="NCBIfam" id="NF001381">
    <property type="entry name" value="PRK00279.1-3"/>
    <property type="match status" value="1"/>
</dbReference>
<dbReference type="Proteomes" id="UP001180729">
    <property type="component" value="Unassembled WGS sequence"/>
</dbReference>
<dbReference type="GO" id="GO:0044209">
    <property type="term" value="P:AMP salvage"/>
    <property type="evidence" value="ECO:0007669"/>
    <property type="project" value="UniProtKB-UniRule"/>
</dbReference>
<feature type="binding site" evidence="5">
    <location>
        <position position="146"/>
    </location>
    <ligand>
        <name>AMP</name>
        <dbReference type="ChEBI" id="CHEBI:456215"/>
    </ligand>
</feature>
<keyword evidence="1 5" id="KW-0808">Transferase</keyword>
<dbReference type="NCBIfam" id="NF011105">
    <property type="entry name" value="PRK14532.1"/>
    <property type="match status" value="1"/>
</dbReference>
<feature type="binding site" evidence="5">
    <location>
        <position position="174"/>
    </location>
    <ligand>
        <name>ATP</name>
        <dbReference type="ChEBI" id="CHEBI:30616"/>
    </ligand>
</feature>
<feature type="binding site" evidence="5">
    <location>
        <position position="38"/>
    </location>
    <ligand>
        <name>AMP</name>
        <dbReference type="ChEBI" id="CHEBI:456215"/>
    </ligand>
</feature>
<dbReference type="Pfam" id="PF00406">
    <property type="entry name" value="ADK"/>
    <property type="match status" value="1"/>
</dbReference>
<evidence type="ECO:0000256" key="4">
    <source>
        <dbReference type="ARBA" id="ARBA00022777"/>
    </source>
</evidence>
<dbReference type="GO" id="GO:0005524">
    <property type="term" value="F:ATP binding"/>
    <property type="evidence" value="ECO:0007669"/>
    <property type="project" value="UniProtKB-UniRule"/>
</dbReference>
<sequence length="195" mass="20611">MSARMVLLGPPGAGKGTQAARIAERLDIPAISTGDIFRANVAGATELGTQAKAYMDKGEYVPDSITNAMVADRIAQADCENGFLLDGYPRTTAQVGELDSMLKDSGLALDVVVEITADAEAVVARLLKRAGEQGRADDTEPVIRRRLEVYAESTAPLADLYAERDLLVQVDGMGEIDVVTGRIMEALASRGITGS</sequence>
<evidence type="ECO:0000256" key="1">
    <source>
        <dbReference type="ARBA" id="ARBA00022679"/>
    </source>
</evidence>
<keyword evidence="3 5" id="KW-0547">Nucleotide-binding</keyword>
<dbReference type="AlphaFoldDB" id="A0AAE4G4F0"/>